<accession>A0A0S4LP04</accession>
<dbReference type="RefSeq" id="WP_090750787.1">
    <property type="nucleotide sequence ID" value="NZ_CZQA01000011.1"/>
</dbReference>
<evidence type="ECO:0000313" key="2">
    <source>
        <dbReference type="Proteomes" id="UP000199032"/>
    </source>
</evidence>
<name>A0A0S4LP04_9BACT</name>
<dbReference type="STRING" id="1742972.COMA1_50104"/>
<organism evidence="1 2">
    <name type="scientific">Candidatus Nitrospira nitrosa</name>
    <dbReference type="NCBI Taxonomy" id="1742972"/>
    <lineage>
        <taxon>Bacteria</taxon>
        <taxon>Pseudomonadati</taxon>
        <taxon>Nitrospirota</taxon>
        <taxon>Nitrospiria</taxon>
        <taxon>Nitrospirales</taxon>
        <taxon>Nitrospiraceae</taxon>
        <taxon>Nitrospira</taxon>
    </lineage>
</organism>
<dbReference type="EMBL" id="CZQA01000011">
    <property type="protein sequence ID" value="CUS38445.1"/>
    <property type="molecule type" value="Genomic_DNA"/>
</dbReference>
<evidence type="ECO:0008006" key="3">
    <source>
        <dbReference type="Google" id="ProtNLM"/>
    </source>
</evidence>
<gene>
    <name evidence="1" type="ORF">COMA1_50104</name>
</gene>
<dbReference type="AlphaFoldDB" id="A0A0S4LP04"/>
<proteinExistence type="predicted"/>
<protein>
    <recommendedName>
        <fullName evidence="3">Lipoprotein</fullName>
    </recommendedName>
</protein>
<keyword evidence="2" id="KW-1185">Reference proteome</keyword>
<dbReference type="Proteomes" id="UP000199032">
    <property type="component" value="Unassembled WGS sequence"/>
</dbReference>
<reference evidence="1 2" key="1">
    <citation type="submission" date="2015-10" db="EMBL/GenBank/DDBJ databases">
        <authorList>
            <person name="Gilbert D.G."/>
        </authorList>
    </citation>
    <scope>NUCLEOTIDE SEQUENCE [LARGE SCALE GENOMIC DNA]</scope>
    <source>
        <strain evidence="1">COMA1</strain>
    </source>
</reference>
<dbReference type="OrthoDB" id="9799197at2"/>
<evidence type="ECO:0000313" key="1">
    <source>
        <dbReference type="EMBL" id="CUS38445.1"/>
    </source>
</evidence>
<dbReference type="PROSITE" id="PS51257">
    <property type="entry name" value="PROKAR_LIPOPROTEIN"/>
    <property type="match status" value="1"/>
</dbReference>
<sequence length="162" mass="18052">MIRMDYLAIVALTAVTFGCAGVQHPVEPDVVEVTLPVSADRVKAAVTKVLADDDYCCVDWKDGSQLHTGYRGEQPSIWDWLVRGRFGVVRSQAEASVTAETDQRSRLRLQVSSEGKQTMFDSWGPTTPQVPQSAQNKLRLIKNELKIVQTTYTTETFYGAKQ</sequence>